<feature type="compositionally biased region" description="Polar residues" evidence="1">
    <location>
        <begin position="89"/>
        <end position="109"/>
    </location>
</feature>
<gene>
    <name evidence="2" type="ORF">GSPATT00018662001</name>
</gene>
<feature type="region of interest" description="Disordered" evidence="1">
    <location>
        <begin position="86"/>
        <end position="109"/>
    </location>
</feature>
<evidence type="ECO:0000256" key="1">
    <source>
        <dbReference type="SAM" id="MobiDB-lite"/>
    </source>
</evidence>
<reference evidence="2 3" key="1">
    <citation type="journal article" date="2006" name="Nature">
        <title>Global trends of whole-genome duplications revealed by the ciliate Paramecium tetraurelia.</title>
        <authorList>
            <consortium name="Genoscope"/>
            <person name="Aury J.-M."/>
            <person name="Jaillon O."/>
            <person name="Duret L."/>
            <person name="Noel B."/>
            <person name="Jubin C."/>
            <person name="Porcel B.M."/>
            <person name="Segurens B."/>
            <person name="Daubin V."/>
            <person name="Anthouard V."/>
            <person name="Aiach N."/>
            <person name="Arnaiz O."/>
            <person name="Billaut A."/>
            <person name="Beisson J."/>
            <person name="Blanc I."/>
            <person name="Bouhouche K."/>
            <person name="Camara F."/>
            <person name="Duharcourt S."/>
            <person name="Guigo R."/>
            <person name="Gogendeau D."/>
            <person name="Katinka M."/>
            <person name="Keller A.-M."/>
            <person name="Kissmehl R."/>
            <person name="Klotz C."/>
            <person name="Koll F."/>
            <person name="Le Moue A."/>
            <person name="Lepere C."/>
            <person name="Malinsky S."/>
            <person name="Nowacki M."/>
            <person name="Nowak J.K."/>
            <person name="Plattner H."/>
            <person name="Poulain J."/>
            <person name="Ruiz F."/>
            <person name="Serrano V."/>
            <person name="Zagulski M."/>
            <person name="Dessen P."/>
            <person name="Betermier M."/>
            <person name="Weissenbach J."/>
            <person name="Scarpelli C."/>
            <person name="Schachter V."/>
            <person name="Sperling L."/>
            <person name="Meyer E."/>
            <person name="Cohen J."/>
            <person name="Wincker P."/>
        </authorList>
    </citation>
    <scope>NUCLEOTIDE SEQUENCE [LARGE SCALE GENOMIC DNA]</scope>
    <source>
        <strain evidence="2 3">Stock d4-2</strain>
    </source>
</reference>
<sequence length="174" mass="20373">MSEELVRLQTIEFKQEIEKRFAKSRHNHNYVFEREGNDFSDDDSLDSLKNIGLYNLCKPIRNKSMETERTMPKTSKTLLIRLLKPKKQPSVNENRSNNTSLYKSRSQSKNGTTRLRTEYYVLFLIRGSVLRESKNVTLISPKIPKSPLYIQVDNLIKSAKNQHLYKLNNYSMAV</sequence>
<proteinExistence type="predicted"/>
<accession>A0DN40</accession>
<protein>
    <submittedName>
        <fullName evidence="2">Uncharacterized protein</fullName>
    </submittedName>
</protein>
<evidence type="ECO:0000313" key="3">
    <source>
        <dbReference type="Proteomes" id="UP000000600"/>
    </source>
</evidence>
<dbReference type="InParanoid" id="A0DN40"/>
<dbReference type="GeneID" id="5037639"/>
<dbReference type="HOGENOM" id="CLU_1605879_0_0_1"/>
<dbReference type="AlphaFoldDB" id="A0DN40"/>
<dbReference type="KEGG" id="ptm:GSPATT00018662001"/>
<name>A0DN40_PARTE</name>
<dbReference type="RefSeq" id="XP_001451854.1">
    <property type="nucleotide sequence ID" value="XM_001451817.1"/>
</dbReference>
<dbReference type="EMBL" id="CT868507">
    <property type="protein sequence ID" value="CAK84457.1"/>
    <property type="molecule type" value="Genomic_DNA"/>
</dbReference>
<evidence type="ECO:0000313" key="2">
    <source>
        <dbReference type="EMBL" id="CAK84457.1"/>
    </source>
</evidence>
<keyword evidence="3" id="KW-1185">Reference proteome</keyword>
<dbReference type="Proteomes" id="UP000000600">
    <property type="component" value="Unassembled WGS sequence"/>
</dbReference>
<dbReference type="OrthoDB" id="298964at2759"/>
<organism evidence="2 3">
    <name type="scientific">Paramecium tetraurelia</name>
    <dbReference type="NCBI Taxonomy" id="5888"/>
    <lineage>
        <taxon>Eukaryota</taxon>
        <taxon>Sar</taxon>
        <taxon>Alveolata</taxon>
        <taxon>Ciliophora</taxon>
        <taxon>Intramacronucleata</taxon>
        <taxon>Oligohymenophorea</taxon>
        <taxon>Peniculida</taxon>
        <taxon>Parameciidae</taxon>
        <taxon>Paramecium</taxon>
    </lineage>
</organism>